<dbReference type="PROSITE" id="PS00284">
    <property type="entry name" value="SERPIN"/>
    <property type="match status" value="1"/>
</dbReference>
<evidence type="ECO:0000256" key="2">
    <source>
        <dbReference type="ARBA" id="ARBA00022900"/>
    </source>
</evidence>
<reference evidence="5" key="1">
    <citation type="submission" date="2015-01" db="EMBL/GenBank/DDBJ databases">
        <title>Transcriptome Assembly of Fopius arisanus.</title>
        <authorList>
            <person name="Geib S."/>
        </authorList>
    </citation>
    <scope>NUCLEOTIDE SEQUENCE</scope>
</reference>
<dbReference type="CDD" id="cd19954">
    <property type="entry name" value="serpin42Dd-like_insects"/>
    <property type="match status" value="1"/>
</dbReference>
<dbReference type="AlphaFoldDB" id="A0A0C9RU34"/>
<comment type="similarity">
    <text evidence="3">Belongs to the serpin family.</text>
</comment>
<name>A0A0C9RU34_9HYME</name>
<evidence type="ECO:0000256" key="1">
    <source>
        <dbReference type="ARBA" id="ARBA00022690"/>
    </source>
</evidence>
<dbReference type="InterPro" id="IPR036186">
    <property type="entry name" value="Serpin_sf"/>
</dbReference>
<dbReference type="Pfam" id="PF00079">
    <property type="entry name" value="Serpin"/>
    <property type="match status" value="1"/>
</dbReference>
<dbReference type="SUPFAM" id="SSF56574">
    <property type="entry name" value="Serpins"/>
    <property type="match status" value="1"/>
</dbReference>
<protein>
    <submittedName>
        <fullName evidence="5">SERA_1 protein</fullName>
    </submittedName>
</protein>
<dbReference type="InterPro" id="IPR023795">
    <property type="entry name" value="Serpin_CS"/>
</dbReference>
<organism evidence="5">
    <name type="scientific">Fopius arisanus</name>
    <dbReference type="NCBI Taxonomy" id="64838"/>
    <lineage>
        <taxon>Eukaryota</taxon>
        <taxon>Metazoa</taxon>
        <taxon>Ecdysozoa</taxon>
        <taxon>Arthropoda</taxon>
        <taxon>Hexapoda</taxon>
        <taxon>Insecta</taxon>
        <taxon>Pterygota</taxon>
        <taxon>Neoptera</taxon>
        <taxon>Endopterygota</taxon>
        <taxon>Hymenoptera</taxon>
        <taxon>Apocrita</taxon>
        <taxon>Ichneumonoidea</taxon>
        <taxon>Braconidae</taxon>
        <taxon>Opiinae</taxon>
        <taxon>Fopius</taxon>
    </lineage>
</organism>
<dbReference type="SMART" id="SM00093">
    <property type="entry name" value="SERPIN"/>
    <property type="match status" value="1"/>
</dbReference>
<dbReference type="GO" id="GO:0005615">
    <property type="term" value="C:extracellular space"/>
    <property type="evidence" value="ECO:0007669"/>
    <property type="project" value="InterPro"/>
</dbReference>
<dbReference type="Gene3D" id="2.30.39.10">
    <property type="entry name" value="Alpha-1-antitrypsin, domain 1"/>
    <property type="match status" value="1"/>
</dbReference>
<gene>
    <name evidence="5" type="primary">SERA_1</name>
    <name evidence="5" type="ORF">g.18724</name>
</gene>
<evidence type="ECO:0000313" key="5">
    <source>
        <dbReference type="EMBL" id="JAG80878.1"/>
    </source>
</evidence>
<proteinExistence type="inferred from homology"/>
<dbReference type="InterPro" id="IPR042178">
    <property type="entry name" value="Serpin_sf_1"/>
</dbReference>
<keyword evidence="1" id="KW-0646">Protease inhibitor</keyword>
<dbReference type="PANTHER" id="PTHR11461:SF372">
    <property type="entry name" value="ACCESSORY GLAND PROTEIN ACP76A-RELATED"/>
    <property type="match status" value="1"/>
</dbReference>
<sequence length="405" mass="45155">VIRKWADVLAAAIMTKIAVLLLGLLQLQFSSSLDRQSRVDFGLNFFKTISTYQPNENIIVSPIAVQTCLAMTYVGSENQTAAEMQRVLSLERFGSKVDAAVEFGDFIQNAVLARQSKLEMANRIYIDQRLNIVPEYYELISKYFRSTAVLVDFARNVQAAQKINAWVESATHGKIKGLIDPSALTADTAIVLTNAIYFKAEWLYPFDPSATVPRDFNLNSAQKVKVPMMYRTDVDVKYAEVPGLNLVAAELPYKDTALRMLILLPNQLDGGVARLEQTFSGSALQQVQRLLRETTLDVVLPKFKIEFDLSLVEPLKTMGMNLLFSNADLPNMVTGAKGPLYVSEVKHKAFISVDEKGSEASGAAYSQILEKSGRFFQPNLSIDRPFVFIILDDDAIYFTGHVLKL</sequence>
<dbReference type="PANTHER" id="PTHR11461">
    <property type="entry name" value="SERINE PROTEASE INHIBITOR, SERPIN"/>
    <property type="match status" value="1"/>
</dbReference>
<evidence type="ECO:0000259" key="4">
    <source>
        <dbReference type="SMART" id="SM00093"/>
    </source>
</evidence>
<dbReference type="InterPro" id="IPR000215">
    <property type="entry name" value="Serpin_fam"/>
</dbReference>
<dbReference type="EMBL" id="GBYB01011111">
    <property type="protein sequence ID" value="JAG80878.1"/>
    <property type="molecule type" value="Transcribed_RNA"/>
</dbReference>
<dbReference type="InterPro" id="IPR023796">
    <property type="entry name" value="Serpin_dom"/>
</dbReference>
<dbReference type="GO" id="GO:0004867">
    <property type="term" value="F:serine-type endopeptidase inhibitor activity"/>
    <property type="evidence" value="ECO:0007669"/>
    <property type="project" value="UniProtKB-KW"/>
</dbReference>
<feature type="domain" description="Serpin" evidence="4">
    <location>
        <begin position="43"/>
        <end position="405"/>
    </location>
</feature>
<dbReference type="InterPro" id="IPR042185">
    <property type="entry name" value="Serpin_sf_2"/>
</dbReference>
<feature type="non-terminal residue" evidence="5">
    <location>
        <position position="1"/>
    </location>
</feature>
<accession>A0A0C9RU34</accession>
<dbReference type="Gene3D" id="3.30.497.10">
    <property type="entry name" value="Antithrombin, subunit I, domain 2"/>
    <property type="match status" value="1"/>
</dbReference>
<evidence type="ECO:0000256" key="3">
    <source>
        <dbReference type="RuleBase" id="RU000411"/>
    </source>
</evidence>
<keyword evidence="2" id="KW-0722">Serine protease inhibitor</keyword>